<reference evidence="2" key="1">
    <citation type="submission" date="2023-04" db="EMBL/GenBank/DDBJ databases">
        <authorList>
            <consortium name="ELIXIR-Norway"/>
        </authorList>
    </citation>
    <scope>NUCLEOTIDE SEQUENCE [LARGE SCALE GENOMIC DNA]</scope>
</reference>
<gene>
    <name evidence="2" type="ORF">MRATA1EN1_LOCUS1940</name>
</gene>
<keyword evidence="3" id="KW-1185">Reference proteome</keyword>
<evidence type="ECO:0000313" key="3">
    <source>
        <dbReference type="Proteomes" id="UP001176941"/>
    </source>
</evidence>
<evidence type="ECO:0000313" key="2">
    <source>
        <dbReference type="EMBL" id="CAI9152978.1"/>
    </source>
</evidence>
<feature type="region of interest" description="Disordered" evidence="1">
    <location>
        <begin position="24"/>
        <end position="105"/>
    </location>
</feature>
<organism evidence="2 3">
    <name type="scientific">Rangifer tarandus platyrhynchus</name>
    <name type="common">Svalbard reindeer</name>
    <dbReference type="NCBI Taxonomy" id="3082113"/>
    <lineage>
        <taxon>Eukaryota</taxon>
        <taxon>Metazoa</taxon>
        <taxon>Chordata</taxon>
        <taxon>Craniata</taxon>
        <taxon>Vertebrata</taxon>
        <taxon>Euteleostomi</taxon>
        <taxon>Mammalia</taxon>
        <taxon>Eutheria</taxon>
        <taxon>Laurasiatheria</taxon>
        <taxon>Artiodactyla</taxon>
        <taxon>Ruminantia</taxon>
        <taxon>Pecora</taxon>
        <taxon>Cervidae</taxon>
        <taxon>Odocoileinae</taxon>
        <taxon>Rangifer</taxon>
    </lineage>
</organism>
<sequence>MHQLRKAPVQGVQCHPAGCHHHAPGHCTRFKPEKTPGECAPSKQRRKKQKQWSKPKKKKMQDPRNRERKSQKGKGHSQDQSRGRSRDNTARGCRPGNELPRQNRGVQEQFLRNLLKLMHYLMRVIWRKTILRGY</sequence>
<dbReference type="Proteomes" id="UP001176941">
    <property type="component" value="Chromosome 10"/>
</dbReference>
<accession>A0ABN8XUA6</accession>
<evidence type="ECO:0000256" key="1">
    <source>
        <dbReference type="SAM" id="MobiDB-lite"/>
    </source>
</evidence>
<feature type="compositionally biased region" description="Basic residues" evidence="1">
    <location>
        <begin position="43"/>
        <end position="59"/>
    </location>
</feature>
<protein>
    <submittedName>
        <fullName evidence="2">Uncharacterized protein</fullName>
    </submittedName>
</protein>
<feature type="compositionally biased region" description="Basic and acidic residues" evidence="1">
    <location>
        <begin position="60"/>
        <end position="89"/>
    </location>
</feature>
<name>A0ABN8XUA6_RANTA</name>
<dbReference type="EMBL" id="OX459946">
    <property type="protein sequence ID" value="CAI9152978.1"/>
    <property type="molecule type" value="Genomic_DNA"/>
</dbReference>
<proteinExistence type="predicted"/>